<feature type="transmembrane region" description="Helical" evidence="1">
    <location>
        <begin position="57"/>
        <end position="77"/>
    </location>
</feature>
<reference evidence="3 4" key="1">
    <citation type="submission" date="2016-10" db="EMBL/GenBank/DDBJ databases">
        <authorList>
            <person name="de Groot N.N."/>
        </authorList>
    </citation>
    <scope>NUCLEOTIDE SEQUENCE [LARGE SCALE GENOMIC DNA]</scope>
    <source>
        <strain evidence="3 4">ATCC BAA-466</strain>
    </source>
</reference>
<dbReference type="EMBL" id="FNCK01000001">
    <property type="protein sequence ID" value="SDF90103.1"/>
    <property type="molecule type" value="Genomic_DNA"/>
</dbReference>
<feature type="transmembrane region" description="Helical" evidence="1">
    <location>
        <begin position="192"/>
        <end position="212"/>
    </location>
</feature>
<evidence type="ECO:0000259" key="2">
    <source>
        <dbReference type="Pfam" id="PF14501"/>
    </source>
</evidence>
<dbReference type="PANTHER" id="PTHR40448:SF1">
    <property type="entry name" value="TWO-COMPONENT SENSOR HISTIDINE KINASE"/>
    <property type="match status" value="1"/>
</dbReference>
<dbReference type="GO" id="GO:0042802">
    <property type="term" value="F:identical protein binding"/>
    <property type="evidence" value="ECO:0007669"/>
    <property type="project" value="TreeGrafter"/>
</dbReference>
<dbReference type="Proteomes" id="UP000199708">
    <property type="component" value="Unassembled WGS sequence"/>
</dbReference>
<dbReference type="InterPro" id="IPR032834">
    <property type="entry name" value="NatK-like_C"/>
</dbReference>
<keyword evidence="3" id="KW-0418">Kinase</keyword>
<feature type="transmembrane region" description="Helical" evidence="1">
    <location>
        <begin position="31"/>
        <end position="50"/>
    </location>
</feature>
<accession>A0A1G7PV58</accession>
<evidence type="ECO:0000313" key="4">
    <source>
        <dbReference type="Proteomes" id="UP000199708"/>
    </source>
</evidence>
<dbReference type="AlphaFoldDB" id="A0A1G7PV58"/>
<sequence length="447" mass="52070">MMYIYDLIATILIVISHLLFYFQLIHYSRPSYMVIISLGTVFTLFLRFVIEVTGFPELNMLLCLLFLLSLGLLQIDLNFTKNLYFALTSIVIITLFNMALMELSQLLFMWSPFNLYIWTYSIIHLGISIIILLSVVMLSRPNQRLANFIGDSHLYPISFGLLGIGFILILILNSPATHFLASLNIKYWRISYNVAFFIFFILILLMLIGFQLTKEKLLDEHQSRLDKEMLDYVKKLEIMHDELARFRHDYKNLLLSLDEAVRTKNIIQIEQIYNEVIAPTSNMINNHELDITKLSYINIPEVKSILSVKFIAAQQHRMKVLIDIPKSIDSIDLPIVDFIRIISIIVDNAIEAAVESKEKIIQFSFFKIKETHYFIVRNSFKQTQIDLEKIYEKSYSTKNENRGCGLYSLKRIIDQTKNVTLETSLQEPFITQTIKIKDSNKENNSLI</sequence>
<dbReference type="Pfam" id="PF14501">
    <property type="entry name" value="HATPase_c_5"/>
    <property type="match status" value="1"/>
</dbReference>
<dbReference type="SUPFAM" id="SSF55874">
    <property type="entry name" value="ATPase domain of HSP90 chaperone/DNA topoisomerase II/histidine kinase"/>
    <property type="match status" value="1"/>
</dbReference>
<dbReference type="RefSeq" id="WP_210727853.1">
    <property type="nucleotide sequence ID" value="NZ_FNCK01000001.1"/>
</dbReference>
<dbReference type="InterPro" id="IPR036890">
    <property type="entry name" value="HATPase_C_sf"/>
</dbReference>
<dbReference type="STRING" id="120956.SAMN05421791_101385"/>
<feature type="transmembrane region" description="Helical" evidence="1">
    <location>
        <begin position="115"/>
        <end position="137"/>
    </location>
</feature>
<feature type="transmembrane region" description="Helical" evidence="1">
    <location>
        <begin position="83"/>
        <end position="103"/>
    </location>
</feature>
<keyword evidence="3" id="KW-0808">Transferase</keyword>
<organism evidence="3 4">
    <name type="scientific">Facklamia miroungae</name>
    <dbReference type="NCBI Taxonomy" id="120956"/>
    <lineage>
        <taxon>Bacteria</taxon>
        <taxon>Bacillati</taxon>
        <taxon>Bacillota</taxon>
        <taxon>Bacilli</taxon>
        <taxon>Lactobacillales</taxon>
        <taxon>Aerococcaceae</taxon>
        <taxon>Facklamia</taxon>
    </lineage>
</organism>
<evidence type="ECO:0000256" key="1">
    <source>
        <dbReference type="SAM" id="Phobius"/>
    </source>
</evidence>
<feature type="domain" description="Sensor histidine kinase NatK-like C-terminal" evidence="2">
    <location>
        <begin position="335"/>
        <end position="436"/>
    </location>
</feature>
<keyword evidence="4" id="KW-1185">Reference proteome</keyword>
<feature type="transmembrane region" description="Helical" evidence="1">
    <location>
        <begin position="7"/>
        <end position="25"/>
    </location>
</feature>
<proteinExistence type="predicted"/>
<dbReference type="Gene3D" id="3.30.565.10">
    <property type="entry name" value="Histidine kinase-like ATPase, C-terminal domain"/>
    <property type="match status" value="1"/>
</dbReference>
<keyword evidence="1" id="KW-0812">Transmembrane</keyword>
<keyword evidence="1" id="KW-0472">Membrane</keyword>
<evidence type="ECO:0000313" key="3">
    <source>
        <dbReference type="EMBL" id="SDF90103.1"/>
    </source>
</evidence>
<dbReference type="PANTHER" id="PTHR40448">
    <property type="entry name" value="TWO-COMPONENT SENSOR HISTIDINE KINASE"/>
    <property type="match status" value="1"/>
</dbReference>
<dbReference type="GO" id="GO:0016301">
    <property type="term" value="F:kinase activity"/>
    <property type="evidence" value="ECO:0007669"/>
    <property type="project" value="UniProtKB-KW"/>
</dbReference>
<keyword evidence="1" id="KW-1133">Transmembrane helix</keyword>
<name>A0A1G7PV58_9LACT</name>
<protein>
    <submittedName>
        <fullName evidence="3">Sensor histidine kinase YesM</fullName>
    </submittedName>
</protein>
<gene>
    <name evidence="3" type="ORF">SAMN05421791_101385</name>
</gene>
<feature type="transmembrane region" description="Helical" evidence="1">
    <location>
        <begin position="157"/>
        <end position="180"/>
    </location>
</feature>